<name>A0A510IJ65_9VIBR</name>
<accession>A0A510IJ65</accession>
<protein>
    <recommendedName>
        <fullName evidence="3">Type IV conjugative transfer system protein TraV</fullName>
    </recommendedName>
</protein>
<dbReference type="Proteomes" id="UP000315115">
    <property type="component" value="Plasmid pAM7"/>
</dbReference>
<dbReference type="AlphaFoldDB" id="A0A510IJ65"/>
<keyword evidence="1" id="KW-0614">Plasmid</keyword>
<reference evidence="2" key="1">
    <citation type="submission" date="2019-07" db="EMBL/GenBank/DDBJ databases">
        <title>Complete Genome Sequences of Vibrion rotiferianus strain AM7.</title>
        <authorList>
            <person name="Miyazaki K."/>
            <person name="Wiseschart A."/>
            <person name="Pootanakit K."/>
            <person name="Ishimori K."/>
            <person name="Kitahara K."/>
        </authorList>
    </citation>
    <scope>NUCLEOTIDE SEQUENCE [LARGE SCALE GENOMIC DNA]</scope>
    <source>
        <strain evidence="2">AM7</strain>
        <plasmid evidence="2">pam7 dna</plasmid>
    </source>
</reference>
<dbReference type="PROSITE" id="PS51257">
    <property type="entry name" value="PROKAR_LIPOPROTEIN"/>
    <property type="match status" value="1"/>
</dbReference>
<dbReference type="RefSeq" id="WP_022615063.1">
    <property type="nucleotide sequence ID" value="NZ_AP019800.1"/>
</dbReference>
<dbReference type="EMBL" id="AP019800">
    <property type="protein sequence ID" value="BBL92260.1"/>
    <property type="molecule type" value="Genomic_DNA"/>
</dbReference>
<evidence type="ECO:0000313" key="1">
    <source>
        <dbReference type="EMBL" id="BBL92260.1"/>
    </source>
</evidence>
<sequence length="161" mass="17186">MNVRTLVSTSIAVSVIGLSGCTVVGSSEPICDGDYVTGVCTNSENALNVIEADNVDAYVSQHGDSSISESEYRAGTRISKYDTVIPAVPVGSTMTQPLHEPKPVLQTPSVMYVVVAAWQSKAGYLNYPSTHLIEIAPKNRWSFGVKDAVKFEASSPFSVVK</sequence>
<organism evidence="1 2">
    <name type="scientific">Vibrio rotiferianus</name>
    <dbReference type="NCBI Taxonomy" id="190895"/>
    <lineage>
        <taxon>Bacteria</taxon>
        <taxon>Pseudomonadati</taxon>
        <taxon>Pseudomonadota</taxon>
        <taxon>Gammaproteobacteria</taxon>
        <taxon>Vibrionales</taxon>
        <taxon>Vibrionaceae</taxon>
        <taxon>Vibrio</taxon>
    </lineage>
</organism>
<geneLocation type="plasmid" evidence="2">
    <name>pam7 dna</name>
</geneLocation>
<proteinExistence type="predicted"/>
<evidence type="ECO:0008006" key="3">
    <source>
        <dbReference type="Google" id="ProtNLM"/>
    </source>
</evidence>
<evidence type="ECO:0000313" key="2">
    <source>
        <dbReference type="Proteomes" id="UP000315115"/>
    </source>
</evidence>
<gene>
    <name evidence="1" type="ORF">VroAM7_49130</name>
</gene>